<comment type="caution">
    <text evidence="1">The sequence shown here is derived from an EMBL/GenBank/DDBJ whole genome shotgun (WGS) entry which is preliminary data.</text>
</comment>
<dbReference type="AlphaFoldDB" id="A0AAV4MZE1"/>
<evidence type="ECO:0000313" key="2">
    <source>
        <dbReference type="Proteomes" id="UP001054945"/>
    </source>
</evidence>
<gene>
    <name evidence="1" type="ORF">CEXT_541131</name>
</gene>
<keyword evidence="2" id="KW-1185">Reference proteome</keyword>
<proteinExistence type="predicted"/>
<name>A0AAV4MZE1_CAEEX</name>
<dbReference type="EMBL" id="BPLR01002772">
    <property type="protein sequence ID" value="GIX77618.1"/>
    <property type="molecule type" value="Genomic_DNA"/>
</dbReference>
<accession>A0AAV4MZE1</accession>
<protein>
    <submittedName>
        <fullName evidence="1">Uncharacterized protein</fullName>
    </submittedName>
</protein>
<organism evidence="1 2">
    <name type="scientific">Caerostris extrusa</name>
    <name type="common">Bark spider</name>
    <name type="synonym">Caerostris bankana</name>
    <dbReference type="NCBI Taxonomy" id="172846"/>
    <lineage>
        <taxon>Eukaryota</taxon>
        <taxon>Metazoa</taxon>
        <taxon>Ecdysozoa</taxon>
        <taxon>Arthropoda</taxon>
        <taxon>Chelicerata</taxon>
        <taxon>Arachnida</taxon>
        <taxon>Araneae</taxon>
        <taxon>Araneomorphae</taxon>
        <taxon>Entelegynae</taxon>
        <taxon>Araneoidea</taxon>
        <taxon>Araneidae</taxon>
        <taxon>Caerostris</taxon>
    </lineage>
</organism>
<sequence length="85" mass="9370">MNALVRGASVDVQLKIGINSFALKTRDFEDVEDLGCSSMIGKLKKNNSLQLLNSGKAITDVEMGYKEALPHPISHQIFLPTNSYF</sequence>
<reference evidence="1 2" key="1">
    <citation type="submission" date="2021-06" db="EMBL/GenBank/DDBJ databases">
        <title>Caerostris extrusa draft genome.</title>
        <authorList>
            <person name="Kono N."/>
            <person name="Arakawa K."/>
        </authorList>
    </citation>
    <scope>NUCLEOTIDE SEQUENCE [LARGE SCALE GENOMIC DNA]</scope>
</reference>
<dbReference type="Proteomes" id="UP001054945">
    <property type="component" value="Unassembled WGS sequence"/>
</dbReference>
<evidence type="ECO:0000313" key="1">
    <source>
        <dbReference type="EMBL" id="GIX77618.1"/>
    </source>
</evidence>